<keyword evidence="8" id="KW-1185">Reference proteome</keyword>
<dbReference type="GO" id="GO:0005524">
    <property type="term" value="F:ATP binding"/>
    <property type="evidence" value="ECO:0007669"/>
    <property type="project" value="UniProtKB-KW"/>
</dbReference>
<evidence type="ECO:0000313" key="7">
    <source>
        <dbReference type="EMBL" id="MDO1582708.1"/>
    </source>
</evidence>
<protein>
    <submittedName>
        <fullName evidence="7">ABC transporter ATP-binding protein</fullName>
    </submittedName>
</protein>
<dbReference type="InterPro" id="IPR003439">
    <property type="entry name" value="ABC_transporter-like_ATP-bd"/>
</dbReference>
<reference evidence="7" key="2">
    <citation type="submission" date="2023-07" db="EMBL/GenBank/DDBJ databases">
        <authorList>
            <person name="Sun H."/>
        </authorList>
    </citation>
    <scope>NUCLEOTIDE SEQUENCE</scope>
    <source>
        <strain evidence="7">05753</strain>
    </source>
</reference>
<evidence type="ECO:0000256" key="1">
    <source>
        <dbReference type="ARBA" id="ARBA00004417"/>
    </source>
</evidence>
<name>A0ABT8SXD6_9HYPH</name>
<accession>A0ABT8SXD6</accession>
<sequence length="340" mass="37833">MQPILKLDAVSRQFRNTPDFAQRIADMLTRQNSEQVVRAVDDVNLDVRPGEIVGLVGESGCGKSTLARIISGILRPSEGRILLEGRDVATMSEAERRKASLSIQMVFQDATASLNPRKRVMEIIGEAAVVHGIIRAGDMLAYVCDLMRRVGLDPASRDLYPHQFSGGQRARIGIARALAVKPRILVCDESTAALDVSIQAQILNLFVELKRDLDLTYIFVSHDLGMIENFCDRIAVMYLGRIVELAETEALFANPHHPYTRALLKEIPTLEPKKRAFTAIKGEMPSPLHPPSGCHFHPRCGMARELCSAERPMLRETGEMRFSACHFAEELKAQELNHVV</sequence>
<evidence type="ECO:0000259" key="6">
    <source>
        <dbReference type="PROSITE" id="PS50893"/>
    </source>
</evidence>
<evidence type="ECO:0000313" key="8">
    <source>
        <dbReference type="Proteomes" id="UP001169006"/>
    </source>
</evidence>
<comment type="similarity">
    <text evidence="2">Belongs to the ABC transporter superfamily.</text>
</comment>
<dbReference type="PROSITE" id="PS50893">
    <property type="entry name" value="ABC_TRANSPORTER_2"/>
    <property type="match status" value="1"/>
</dbReference>
<comment type="caution">
    <text evidence="7">The sequence shown here is derived from an EMBL/GenBank/DDBJ whole genome shotgun (WGS) entry which is preliminary data.</text>
</comment>
<dbReference type="Proteomes" id="UP001169006">
    <property type="component" value="Unassembled WGS sequence"/>
</dbReference>
<dbReference type="RefSeq" id="WP_302076880.1">
    <property type="nucleotide sequence ID" value="NZ_JAUKWQ010000003.1"/>
</dbReference>
<evidence type="ECO:0000256" key="2">
    <source>
        <dbReference type="ARBA" id="ARBA00005417"/>
    </source>
</evidence>
<dbReference type="CDD" id="cd03257">
    <property type="entry name" value="ABC_NikE_OppD_transporters"/>
    <property type="match status" value="1"/>
</dbReference>
<dbReference type="SMART" id="SM00382">
    <property type="entry name" value="AAA"/>
    <property type="match status" value="1"/>
</dbReference>
<dbReference type="InterPro" id="IPR027417">
    <property type="entry name" value="P-loop_NTPase"/>
</dbReference>
<dbReference type="EMBL" id="JAUKWQ010000003">
    <property type="protein sequence ID" value="MDO1582708.1"/>
    <property type="molecule type" value="Genomic_DNA"/>
</dbReference>
<gene>
    <name evidence="7" type="ORF">Q2T52_11515</name>
</gene>
<dbReference type="SUPFAM" id="SSF52540">
    <property type="entry name" value="P-loop containing nucleoside triphosphate hydrolases"/>
    <property type="match status" value="1"/>
</dbReference>
<dbReference type="InterPro" id="IPR050319">
    <property type="entry name" value="ABC_transp_ATP-bind"/>
</dbReference>
<dbReference type="PANTHER" id="PTHR43776">
    <property type="entry name" value="TRANSPORT ATP-BINDING PROTEIN"/>
    <property type="match status" value="1"/>
</dbReference>
<organism evidence="7 8">
    <name type="scientific">Rhizobium oryzicola</name>
    <dbReference type="NCBI Taxonomy" id="1232668"/>
    <lineage>
        <taxon>Bacteria</taxon>
        <taxon>Pseudomonadati</taxon>
        <taxon>Pseudomonadota</taxon>
        <taxon>Alphaproteobacteria</taxon>
        <taxon>Hyphomicrobiales</taxon>
        <taxon>Rhizobiaceae</taxon>
        <taxon>Rhizobium/Agrobacterium group</taxon>
        <taxon>Rhizobium</taxon>
    </lineage>
</organism>
<dbReference type="InterPro" id="IPR003593">
    <property type="entry name" value="AAA+_ATPase"/>
</dbReference>
<comment type="subcellular location">
    <subcellularLocation>
        <location evidence="1">Cell inner membrane</location>
        <topology evidence="1">Peripheral membrane protein</topology>
    </subcellularLocation>
</comment>
<keyword evidence="5 7" id="KW-0067">ATP-binding</keyword>
<evidence type="ECO:0000256" key="5">
    <source>
        <dbReference type="ARBA" id="ARBA00022840"/>
    </source>
</evidence>
<keyword evidence="3" id="KW-0813">Transport</keyword>
<proteinExistence type="inferred from homology"/>
<reference evidence="7" key="1">
    <citation type="journal article" date="2015" name="Int. J. Syst. Evol. Microbiol.">
        <title>Rhizobium oryzicola sp. nov., potential plant-growth-promoting endophytic bacteria isolated from rice roots.</title>
        <authorList>
            <person name="Zhang X.X."/>
            <person name="Gao J.S."/>
            <person name="Cao Y.H."/>
            <person name="Sheirdil R.A."/>
            <person name="Wang X.C."/>
            <person name="Zhang L."/>
        </authorList>
    </citation>
    <scope>NUCLEOTIDE SEQUENCE</scope>
    <source>
        <strain evidence="7">05753</strain>
    </source>
</reference>
<dbReference type="PANTHER" id="PTHR43776:SF7">
    <property type="entry name" value="D,D-DIPEPTIDE TRANSPORT ATP-BINDING PROTEIN DDPF-RELATED"/>
    <property type="match status" value="1"/>
</dbReference>
<keyword evidence="4" id="KW-0547">Nucleotide-binding</keyword>
<dbReference type="NCBIfam" id="TIGR01727">
    <property type="entry name" value="oligo_HPY"/>
    <property type="match status" value="1"/>
</dbReference>
<dbReference type="Pfam" id="PF08352">
    <property type="entry name" value="oligo_HPY"/>
    <property type="match status" value="1"/>
</dbReference>
<evidence type="ECO:0000256" key="3">
    <source>
        <dbReference type="ARBA" id="ARBA00022448"/>
    </source>
</evidence>
<dbReference type="Gene3D" id="3.40.50.300">
    <property type="entry name" value="P-loop containing nucleotide triphosphate hydrolases"/>
    <property type="match status" value="1"/>
</dbReference>
<dbReference type="PROSITE" id="PS00211">
    <property type="entry name" value="ABC_TRANSPORTER_1"/>
    <property type="match status" value="1"/>
</dbReference>
<feature type="domain" description="ABC transporter" evidence="6">
    <location>
        <begin position="22"/>
        <end position="264"/>
    </location>
</feature>
<dbReference type="InterPro" id="IPR017871">
    <property type="entry name" value="ABC_transporter-like_CS"/>
</dbReference>
<dbReference type="InterPro" id="IPR013563">
    <property type="entry name" value="Oligopep_ABC_C"/>
</dbReference>
<evidence type="ECO:0000256" key="4">
    <source>
        <dbReference type="ARBA" id="ARBA00022741"/>
    </source>
</evidence>
<dbReference type="Pfam" id="PF00005">
    <property type="entry name" value="ABC_tran"/>
    <property type="match status" value="1"/>
</dbReference>